<keyword evidence="1" id="KW-1133">Transmembrane helix</keyword>
<sequence>MKRRALVLTSESARHPFRQTLPPHVLSVPKPSRTQRDDDQDFKLFLLSFAAFFTVFYSFIA</sequence>
<evidence type="ECO:0000313" key="3">
    <source>
        <dbReference type="Proteomes" id="UP000681425"/>
    </source>
</evidence>
<protein>
    <recommendedName>
        <fullName evidence="4">Transmembrane protein</fullName>
    </recommendedName>
</protein>
<reference evidence="2" key="1">
    <citation type="submission" date="2021-04" db="EMBL/GenBank/DDBJ databases">
        <title>Isolation of p-tert-butylphenol degrading bacteria Sphingobium phenoxybenzoativorans Tas13 from active sludge.</title>
        <authorList>
            <person name="Li Y."/>
        </authorList>
    </citation>
    <scope>NUCLEOTIDE SEQUENCE</scope>
    <source>
        <strain evidence="2">Tas13</strain>
    </source>
</reference>
<evidence type="ECO:0000256" key="1">
    <source>
        <dbReference type="SAM" id="Phobius"/>
    </source>
</evidence>
<dbReference type="RefSeq" id="WP_212608236.1">
    <property type="nucleotide sequence ID" value="NZ_CP073910.1"/>
</dbReference>
<name>A0A975K3W9_9SPHN</name>
<evidence type="ECO:0000313" key="2">
    <source>
        <dbReference type="EMBL" id="QUT04410.1"/>
    </source>
</evidence>
<organism evidence="2 3">
    <name type="scientific">Sphingobium phenoxybenzoativorans</name>
    <dbReference type="NCBI Taxonomy" id="1592790"/>
    <lineage>
        <taxon>Bacteria</taxon>
        <taxon>Pseudomonadati</taxon>
        <taxon>Pseudomonadota</taxon>
        <taxon>Alphaproteobacteria</taxon>
        <taxon>Sphingomonadales</taxon>
        <taxon>Sphingomonadaceae</taxon>
        <taxon>Sphingobium</taxon>
    </lineage>
</organism>
<dbReference type="Proteomes" id="UP000681425">
    <property type="component" value="Chromosome"/>
</dbReference>
<dbReference type="KEGG" id="spph:KFK14_15225"/>
<keyword evidence="3" id="KW-1185">Reference proteome</keyword>
<accession>A0A975K3W9</accession>
<feature type="transmembrane region" description="Helical" evidence="1">
    <location>
        <begin position="42"/>
        <end position="60"/>
    </location>
</feature>
<dbReference type="AlphaFoldDB" id="A0A975K3W9"/>
<proteinExistence type="predicted"/>
<gene>
    <name evidence="2" type="ORF">KFK14_15225</name>
</gene>
<keyword evidence="1" id="KW-0812">Transmembrane</keyword>
<keyword evidence="1" id="KW-0472">Membrane</keyword>
<dbReference type="EMBL" id="CP073910">
    <property type="protein sequence ID" value="QUT04410.1"/>
    <property type="molecule type" value="Genomic_DNA"/>
</dbReference>
<evidence type="ECO:0008006" key="4">
    <source>
        <dbReference type="Google" id="ProtNLM"/>
    </source>
</evidence>